<proteinExistence type="predicted"/>
<sequence>MALIASARERPFGADELFMWTTDPAGRFVAADAVFARLTGYGREAMQGQTHAFVRHPAMPVALLPPQPGPMYVRYLAEDGASFWALVLSVPVAAGVAGVGFKPAGAPFDAARERLQAAREAELAGEAVAVPDFRAAFVAEMSARPAARDAELEAAARRLARLDEAFAGAERKRAFVEELAESIRLFALNAILAAHRLADSAAIGAVAGLLQTRSDAAVPDLLALSGEIERVAAAHAEARFAVAAAQLLAAHPQTGEAAAVARAAVARTVGTLDAALEQLGAAVATIDGHFKTIRFLELQGRIEAARATDTGHVLTLFEEIGRQVRLAGAELAAFGALR</sequence>
<dbReference type="OrthoDB" id="266313at2"/>
<dbReference type="SUPFAM" id="SSF55785">
    <property type="entry name" value="PYP-like sensor domain (PAS domain)"/>
    <property type="match status" value="1"/>
</dbReference>
<dbReference type="InterPro" id="IPR000014">
    <property type="entry name" value="PAS"/>
</dbReference>
<evidence type="ECO:0008006" key="3">
    <source>
        <dbReference type="Google" id="ProtNLM"/>
    </source>
</evidence>
<dbReference type="Proteomes" id="UP000278962">
    <property type="component" value="Unassembled WGS sequence"/>
</dbReference>
<evidence type="ECO:0000313" key="2">
    <source>
        <dbReference type="Proteomes" id="UP000278962"/>
    </source>
</evidence>
<reference evidence="1 2" key="1">
    <citation type="submission" date="2018-10" db="EMBL/GenBank/DDBJ databases">
        <title>Genomic Encyclopedia of Archaeal and Bacterial Type Strains, Phase II (KMG-II): from individual species to whole genera.</title>
        <authorList>
            <person name="Goeker M."/>
        </authorList>
    </citation>
    <scope>NUCLEOTIDE SEQUENCE [LARGE SCALE GENOMIC DNA]</scope>
    <source>
        <strain evidence="1 2">DSM 14954</strain>
    </source>
</reference>
<dbReference type="InterPro" id="IPR035965">
    <property type="entry name" value="PAS-like_dom_sf"/>
</dbReference>
<name>A0A660KZE4_9ACTN</name>
<gene>
    <name evidence="1" type="ORF">C8N24_4457</name>
</gene>
<dbReference type="AlphaFoldDB" id="A0A660KZE4"/>
<organism evidence="1 2">
    <name type="scientific">Solirubrobacter pauli</name>
    <dbReference type="NCBI Taxonomy" id="166793"/>
    <lineage>
        <taxon>Bacteria</taxon>
        <taxon>Bacillati</taxon>
        <taxon>Actinomycetota</taxon>
        <taxon>Thermoleophilia</taxon>
        <taxon>Solirubrobacterales</taxon>
        <taxon>Solirubrobacteraceae</taxon>
        <taxon>Solirubrobacter</taxon>
    </lineage>
</organism>
<dbReference type="EMBL" id="RBIL01000002">
    <property type="protein sequence ID" value="RKQ86445.1"/>
    <property type="molecule type" value="Genomic_DNA"/>
</dbReference>
<protein>
    <recommendedName>
        <fullName evidence="3">Aerotaxis receptor</fullName>
    </recommendedName>
</protein>
<accession>A0A660KZE4</accession>
<dbReference type="CDD" id="cd00130">
    <property type="entry name" value="PAS"/>
    <property type="match status" value="1"/>
</dbReference>
<evidence type="ECO:0000313" key="1">
    <source>
        <dbReference type="EMBL" id="RKQ86445.1"/>
    </source>
</evidence>
<comment type="caution">
    <text evidence="1">The sequence shown here is derived from an EMBL/GenBank/DDBJ whole genome shotgun (WGS) entry which is preliminary data.</text>
</comment>
<keyword evidence="2" id="KW-1185">Reference proteome</keyword>
<dbReference type="RefSeq" id="WP_121254179.1">
    <property type="nucleotide sequence ID" value="NZ_RBIL01000002.1"/>
</dbReference>
<dbReference type="Gene3D" id="3.30.450.20">
    <property type="entry name" value="PAS domain"/>
    <property type="match status" value="1"/>
</dbReference>